<evidence type="ECO:0000313" key="2">
    <source>
        <dbReference type="Proteomes" id="UP000008207"/>
    </source>
</evidence>
<protein>
    <submittedName>
        <fullName evidence="1">Uncharacterized protein</fullName>
    </submittedName>
</protein>
<evidence type="ECO:0000313" key="1">
    <source>
        <dbReference type="EMBL" id="ACL58683.1"/>
    </source>
</evidence>
<dbReference type="KEGG" id="mno:Mnod_3777"/>
<proteinExistence type="predicted"/>
<dbReference type="HOGENOM" id="CLU_2753246_0_0_5"/>
<sequence length="70" mass="7651">MSATDSQSPAVFEWSRRLASLSPGQPPCSGLRFEDRVRTLANARSFVGDASRLCRSIWKPCSVAHCLPDA</sequence>
<dbReference type="Proteomes" id="UP000008207">
    <property type="component" value="Chromosome"/>
</dbReference>
<keyword evidence="2" id="KW-1185">Reference proteome</keyword>
<dbReference type="EMBL" id="CP001349">
    <property type="protein sequence ID" value="ACL58683.1"/>
    <property type="molecule type" value="Genomic_DNA"/>
</dbReference>
<accession>B8IRE3</accession>
<gene>
    <name evidence="1" type="ordered locus">Mnod_3777</name>
</gene>
<organism evidence="1 2">
    <name type="scientific">Methylobacterium nodulans (strain LMG 21967 / CNCM I-2342 / ORS 2060)</name>
    <dbReference type="NCBI Taxonomy" id="460265"/>
    <lineage>
        <taxon>Bacteria</taxon>
        <taxon>Pseudomonadati</taxon>
        <taxon>Pseudomonadota</taxon>
        <taxon>Alphaproteobacteria</taxon>
        <taxon>Hyphomicrobiales</taxon>
        <taxon>Methylobacteriaceae</taxon>
        <taxon>Methylobacterium</taxon>
    </lineage>
</organism>
<name>B8IRE3_METNO</name>
<dbReference type="AlphaFoldDB" id="B8IRE3"/>
<reference evidence="1 2" key="1">
    <citation type="submission" date="2009-01" db="EMBL/GenBank/DDBJ databases">
        <title>Complete sequence of chromosome of Methylobacterium nodulans ORS 2060.</title>
        <authorList>
            <consortium name="US DOE Joint Genome Institute"/>
            <person name="Lucas S."/>
            <person name="Copeland A."/>
            <person name="Lapidus A."/>
            <person name="Glavina del Rio T."/>
            <person name="Dalin E."/>
            <person name="Tice H."/>
            <person name="Bruce D."/>
            <person name="Goodwin L."/>
            <person name="Pitluck S."/>
            <person name="Sims D."/>
            <person name="Brettin T."/>
            <person name="Detter J.C."/>
            <person name="Han C."/>
            <person name="Larimer F."/>
            <person name="Land M."/>
            <person name="Hauser L."/>
            <person name="Kyrpides N."/>
            <person name="Ivanova N."/>
            <person name="Marx C.J."/>
            <person name="Richardson P."/>
        </authorList>
    </citation>
    <scope>NUCLEOTIDE SEQUENCE [LARGE SCALE GENOMIC DNA]</scope>
    <source>
        <strain evidence="2">LMG 21967 / CNCM I-2342 / ORS 2060</strain>
    </source>
</reference>